<comment type="caution">
    <text evidence="2">The sequence shown here is derived from an EMBL/GenBank/DDBJ whole genome shotgun (WGS) entry which is preliminary data.</text>
</comment>
<organism evidence="2">
    <name type="scientific">marine sediment metagenome</name>
    <dbReference type="NCBI Taxonomy" id="412755"/>
    <lineage>
        <taxon>unclassified sequences</taxon>
        <taxon>metagenomes</taxon>
        <taxon>ecological metagenomes</taxon>
    </lineage>
</organism>
<gene>
    <name evidence="2" type="ORF">LCGC14_2844060</name>
</gene>
<sequence length="57" mass="6141">MILFMILFAMACCFVPPLWYAFLVVALIFFAVASPGPFAWIMATGIGGAIIIKAQEG</sequence>
<evidence type="ECO:0000256" key="1">
    <source>
        <dbReference type="SAM" id="Phobius"/>
    </source>
</evidence>
<feature type="transmembrane region" description="Helical" evidence="1">
    <location>
        <begin position="7"/>
        <end position="32"/>
    </location>
</feature>
<protein>
    <submittedName>
        <fullName evidence="2">Uncharacterized protein</fullName>
    </submittedName>
</protein>
<keyword evidence="1" id="KW-0812">Transmembrane</keyword>
<keyword evidence="1" id="KW-1133">Transmembrane helix</keyword>
<keyword evidence="1" id="KW-0472">Membrane</keyword>
<feature type="transmembrane region" description="Helical" evidence="1">
    <location>
        <begin position="38"/>
        <end position="54"/>
    </location>
</feature>
<dbReference type="EMBL" id="LAZR01054512">
    <property type="protein sequence ID" value="KKK78386.1"/>
    <property type="molecule type" value="Genomic_DNA"/>
</dbReference>
<accession>A0A0F9B1H0</accession>
<name>A0A0F9B1H0_9ZZZZ</name>
<reference evidence="2" key="1">
    <citation type="journal article" date="2015" name="Nature">
        <title>Complex archaea that bridge the gap between prokaryotes and eukaryotes.</title>
        <authorList>
            <person name="Spang A."/>
            <person name="Saw J.H."/>
            <person name="Jorgensen S.L."/>
            <person name="Zaremba-Niedzwiedzka K."/>
            <person name="Martijn J."/>
            <person name="Lind A.E."/>
            <person name="van Eijk R."/>
            <person name="Schleper C."/>
            <person name="Guy L."/>
            <person name="Ettema T.J."/>
        </authorList>
    </citation>
    <scope>NUCLEOTIDE SEQUENCE</scope>
</reference>
<proteinExistence type="predicted"/>
<dbReference type="AlphaFoldDB" id="A0A0F9B1H0"/>
<evidence type="ECO:0000313" key="2">
    <source>
        <dbReference type="EMBL" id="KKK78386.1"/>
    </source>
</evidence>